<evidence type="ECO:0000256" key="1">
    <source>
        <dbReference type="SAM" id="MobiDB-lite"/>
    </source>
</evidence>
<sequence length="127" mass="12788">MTHENPGQSPREPYQPSRREMLRPAEYVGGAAIAAIFVGVVVLIATRDWMLTLIGTGGVFIVVLMVLALLQMALKPDAFEQAELAQSTGHGAGPAAPAPGAGDATAAGDAPAGDSAPGDGEPTGPAN</sequence>
<feature type="transmembrane region" description="Helical" evidence="2">
    <location>
        <begin position="51"/>
        <end position="70"/>
    </location>
</feature>
<evidence type="ECO:0008006" key="5">
    <source>
        <dbReference type="Google" id="ProtNLM"/>
    </source>
</evidence>
<keyword evidence="2" id="KW-0472">Membrane</keyword>
<accession>A0ABY4AXH4</accession>
<protein>
    <recommendedName>
        <fullName evidence="5">ABC transporter ATP-binding protein</fullName>
    </recommendedName>
</protein>
<evidence type="ECO:0000313" key="4">
    <source>
        <dbReference type="Proteomes" id="UP000831304"/>
    </source>
</evidence>
<keyword evidence="2" id="KW-0812">Transmembrane</keyword>
<evidence type="ECO:0000256" key="2">
    <source>
        <dbReference type="SAM" id="Phobius"/>
    </source>
</evidence>
<dbReference type="RefSeq" id="WP_243569965.1">
    <property type="nucleotide sequence ID" value="NZ_BAAARD010000002.1"/>
</dbReference>
<dbReference type="Proteomes" id="UP000831304">
    <property type="component" value="Chromosome"/>
</dbReference>
<feature type="transmembrane region" description="Helical" evidence="2">
    <location>
        <begin position="27"/>
        <end position="45"/>
    </location>
</feature>
<name>A0ABY4AXH4_9MICO</name>
<dbReference type="EMBL" id="CP094533">
    <property type="protein sequence ID" value="UOE27112.1"/>
    <property type="molecule type" value="Genomic_DNA"/>
</dbReference>
<feature type="compositionally biased region" description="Low complexity" evidence="1">
    <location>
        <begin position="93"/>
        <end position="120"/>
    </location>
</feature>
<feature type="region of interest" description="Disordered" evidence="1">
    <location>
        <begin position="85"/>
        <end position="127"/>
    </location>
</feature>
<reference evidence="3 4" key="1">
    <citation type="submission" date="2022-03" db="EMBL/GenBank/DDBJ databases">
        <title>Agromyces sp. isolated from the gut of P. brevitarsis seulensis larvae.</title>
        <authorList>
            <person name="Won M."/>
            <person name="Kwon S.-W."/>
        </authorList>
    </citation>
    <scope>NUCLEOTIDE SEQUENCE [LARGE SCALE GENOMIC DNA]</scope>
    <source>
        <strain evidence="3 4">KACC 16215</strain>
    </source>
</reference>
<keyword evidence="2" id="KW-1133">Transmembrane helix</keyword>
<evidence type="ECO:0000313" key="3">
    <source>
        <dbReference type="EMBL" id="UOE27112.1"/>
    </source>
</evidence>
<proteinExistence type="predicted"/>
<gene>
    <name evidence="3" type="ORF">MTP13_04840</name>
</gene>
<organism evidence="3 4">
    <name type="scientific">Agromyces soli</name>
    <dbReference type="NCBI Taxonomy" id="659012"/>
    <lineage>
        <taxon>Bacteria</taxon>
        <taxon>Bacillati</taxon>
        <taxon>Actinomycetota</taxon>
        <taxon>Actinomycetes</taxon>
        <taxon>Micrococcales</taxon>
        <taxon>Microbacteriaceae</taxon>
        <taxon>Agromyces</taxon>
    </lineage>
</organism>
<keyword evidence="4" id="KW-1185">Reference proteome</keyword>